<evidence type="ECO:0000256" key="1">
    <source>
        <dbReference type="SAM" id="MobiDB-lite"/>
    </source>
</evidence>
<organism evidence="3 4">
    <name type="scientific">Nitrosospira multiformis</name>
    <dbReference type="NCBI Taxonomy" id="1231"/>
    <lineage>
        <taxon>Bacteria</taxon>
        <taxon>Pseudomonadati</taxon>
        <taxon>Pseudomonadota</taxon>
        <taxon>Betaproteobacteria</taxon>
        <taxon>Nitrosomonadales</taxon>
        <taxon>Nitrosomonadaceae</taxon>
        <taxon>Nitrosospira</taxon>
    </lineage>
</organism>
<accession>A0A1H8IKI0</accession>
<sequence>MFLEITLNSTGSPSITANSSSCQRGDKLHFLCSGTIILGLMVSAASVHADTVSINAFKDATIFGTSAGVDTGNASGMGPGLFTGADGQLNIKRSLLQFDLGGAGIPAGSTIDNVTLSLSLGQVGGGGGGVPQTIRLFDVAQSWSEGSSGSPTSSSLSGTGQGFPRGNGDATWDYSNFNTDPAMAGKWQSGGTDLHGGNFSPTESASASFSTFTPGSTFTWSSAGMAADVQDWLDNPSNNNGWLLKNDEEGIRQSLLGFWSKDGAAAVGDAALAPKLDIVYTIPEPEVYAMFLAGLGLLGWRMRRLKK</sequence>
<dbReference type="AlphaFoldDB" id="A0A1H8IKI0"/>
<feature type="compositionally biased region" description="Low complexity" evidence="1">
    <location>
        <begin position="145"/>
        <end position="158"/>
    </location>
</feature>
<gene>
    <name evidence="3" type="ORF">SAMN05216404_106100</name>
</gene>
<feature type="region of interest" description="Disordered" evidence="1">
    <location>
        <begin position="145"/>
        <end position="174"/>
    </location>
</feature>
<evidence type="ECO:0000313" key="3">
    <source>
        <dbReference type="EMBL" id="SEN68911.1"/>
    </source>
</evidence>
<dbReference type="Proteomes" id="UP000183898">
    <property type="component" value="Unassembled WGS sequence"/>
</dbReference>
<dbReference type="Pfam" id="PF07589">
    <property type="entry name" value="PEP-CTERM"/>
    <property type="match status" value="1"/>
</dbReference>
<proteinExistence type="predicted"/>
<protein>
    <submittedName>
        <fullName evidence="3">PEP-CTERM protein-sorting domain-containing protein</fullName>
    </submittedName>
</protein>
<reference evidence="3 4" key="1">
    <citation type="submission" date="2016-10" db="EMBL/GenBank/DDBJ databases">
        <authorList>
            <person name="de Groot N.N."/>
        </authorList>
    </citation>
    <scope>NUCLEOTIDE SEQUENCE [LARGE SCALE GENOMIC DNA]</scope>
    <source>
        <strain evidence="3 4">Nl18</strain>
    </source>
</reference>
<feature type="domain" description="Ice-binding protein C-terminal" evidence="2">
    <location>
        <begin position="281"/>
        <end position="304"/>
    </location>
</feature>
<dbReference type="NCBIfam" id="NF033679">
    <property type="entry name" value="DNRLRE_dom"/>
    <property type="match status" value="1"/>
</dbReference>
<dbReference type="EMBL" id="FOCT01000006">
    <property type="protein sequence ID" value="SEN68911.1"/>
    <property type="molecule type" value="Genomic_DNA"/>
</dbReference>
<evidence type="ECO:0000313" key="4">
    <source>
        <dbReference type="Proteomes" id="UP000183898"/>
    </source>
</evidence>
<evidence type="ECO:0000259" key="2">
    <source>
        <dbReference type="Pfam" id="PF07589"/>
    </source>
</evidence>
<dbReference type="InterPro" id="IPR013424">
    <property type="entry name" value="Ice-binding_C"/>
</dbReference>
<name>A0A1H8IKI0_9PROT</name>